<dbReference type="Proteomes" id="UP001165663">
    <property type="component" value="Unassembled WGS sequence"/>
</dbReference>
<evidence type="ECO:0000256" key="2">
    <source>
        <dbReference type="ARBA" id="ARBA00022617"/>
    </source>
</evidence>
<dbReference type="SUPFAM" id="SSF48264">
    <property type="entry name" value="Cytochrome P450"/>
    <property type="match status" value="1"/>
</dbReference>
<keyword evidence="2 7" id="KW-0349">Heme</keyword>
<dbReference type="GO" id="GO:0016705">
    <property type="term" value="F:oxidoreductase activity, acting on paired donors, with incorporation or reduction of molecular oxygen"/>
    <property type="evidence" value="ECO:0007669"/>
    <property type="project" value="InterPro"/>
</dbReference>
<proteinExistence type="inferred from homology"/>
<dbReference type="Proteomes" id="UP001064782">
    <property type="component" value="Unassembled WGS sequence"/>
</dbReference>
<dbReference type="InterPro" id="IPR036396">
    <property type="entry name" value="Cyt_P450_sf"/>
</dbReference>
<dbReference type="PANTHER" id="PTHR46696:SF1">
    <property type="entry name" value="CYTOCHROME P450 YJIB-RELATED"/>
    <property type="match status" value="1"/>
</dbReference>
<sequence length="431" mass="48331">MSNASLSARAVDNRPPHPEAVAIAAKLLTWEHIVDPYPTYARLRELEPVLFVKEMNAWLVTRFDDVKTAFSDDRLAVSFAQYQINRQGPAVVEEPYFKIAMSMLVCNDAPLHTRLRRVFRAPFTSARIQGLAPMIEQLCRDRLDALYPSRRADVVADFSREIPLATIGALLNVPRDDYAQVAQWVYDFAPVLEVSPMTDEQLSRSNDAIVGLESYFTDLVAHRRESPGEDFISAVIQANDADPEPMSESQLVNNLSLLYFAGQDTQKYQFTNMVAALDANPEAYEYVLQDIPGRVGILARELYRYDSTSQFMGRTAREDVELGGQLIRAGETVMICNGGSNRDAGKFSDPDAIRFDRGPTNDMNAFMSFGAGRHRCLGVHLAQLQLPIMLQTFLETLGRVHVERKAAIRHPSIATRGYDVLPVTWEVRSPA</sequence>
<dbReference type="InterPro" id="IPR017972">
    <property type="entry name" value="Cyt_P450_CS"/>
</dbReference>
<dbReference type="InterPro" id="IPR002397">
    <property type="entry name" value="Cyt_P450_B"/>
</dbReference>
<evidence type="ECO:0000256" key="7">
    <source>
        <dbReference type="RuleBase" id="RU000461"/>
    </source>
</evidence>
<keyword evidence="10" id="KW-1185">Reference proteome</keyword>
<gene>
    <name evidence="9" type="ORF">Mkiyose1413_25330</name>
    <name evidence="8" type="ORF">SRL2020028_16680</name>
</gene>
<dbReference type="RefSeq" id="WP_236979438.1">
    <property type="nucleotide sequence ID" value="NZ_BRXE01000011.1"/>
</dbReference>
<comment type="caution">
    <text evidence="9">The sequence shown here is derived from an EMBL/GenBank/DDBJ whole genome shotgun (WGS) entry which is preliminary data.</text>
</comment>
<dbReference type="EMBL" id="BRZI01000016">
    <property type="protein sequence ID" value="GLD30650.1"/>
    <property type="molecule type" value="Genomic_DNA"/>
</dbReference>
<dbReference type="GeneID" id="83630459"/>
<name>A0A9P3Q7M1_9MYCO</name>
<dbReference type="PRINTS" id="PR00359">
    <property type="entry name" value="BP450"/>
</dbReference>
<evidence type="ECO:0000256" key="5">
    <source>
        <dbReference type="ARBA" id="ARBA00023004"/>
    </source>
</evidence>
<dbReference type="GO" id="GO:0005506">
    <property type="term" value="F:iron ion binding"/>
    <property type="evidence" value="ECO:0007669"/>
    <property type="project" value="InterPro"/>
</dbReference>
<evidence type="ECO:0000256" key="3">
    <source>
        <dbReference type="ARBA" id="ARBA00022723"/>
    </source>
</evidence>
<dbReference type="GO" id="GO:0004497">
    <property type="term" value="F:monooxygenase activity"/>
    <property type="evidence" value="ECO:0007669"/>
    <property type="project" value="UniProtKB-KW"/>
</dbReference>
<dbReference type="Pfam" id="PF00067">
    <property type="entry name" value="p450"/>
    <property type="match status" value="1"/>
</dbReference>
<evidence type="ECO:0000313" key="9">
    <source>
        <dbReference type="EMBL" id="GLD30650.1"/>
    </source>
</evidence>
<evidence type="ECO:0000256" key="1">
    <source>
        <dbReference type="ARBA" id="ARBA00010617"/>
    </source>
</evidence>
<dbReference type="EMBL" id="BRXE01000011">
    <property type="protein sequence ID" value="GLB82412.1"/>
    <property type="molecule type" value="Genomic_DNA"/>
</dbReference>
<comment type="similarity">
    <text evidence="1 7">Belongs to the cytochrome P450 family.</text>
</comment>
<dbReference type="InterPro" id="IPR001128">
    <property type="entry name" value="Cyt_P450"/>
</dbReference>
<dbReference type="PANTHER" id="PTHR46696">
    <property type="entry name" value="P450, PUTATIVE (EUROFUNG)-RELATED"/>
    <property type="match status" value="1"/>
</dbReference>
<evidence type="ECO:0000313" key="8">
    <source>
        <dbReference type="EMBL" id="GLB82412.1"/>
    </source>
</evidence>
<keyword evidence="5 7" id="KW-0408">Iron</keyword>
<protein>
    <submittedName>
        <fullName evidence="9">Cytochrome P450</fullName>
    </submittedName>
</protein>
<dbReference type="Gene3D" id="1.10.630.10">
    <property type="entry name" value="Cytochrome P450"/>
    <property type="match status" value="1"/>
</dbReference>
<dbReference type="AlphaFoldDB" id="A0A9P3Q7M1"/>
<keyword evidence="6 7" id="KW-0503">Monooxygenase</keyword>
<accession>A0A9P3Q7M1</accession>
<evidence type="ECO:0000256" key="6">
    <source>
        <dbReference type="ARBA" id="ARBA00023033"/>
    </source>
</evidence>
<evidence type="ECO:0000256" key="4">
    <source>
        <dbReference type="ARBA" id="ARBA00023002"/>
    </source>
</evidence>
<evidence type="ECO:0000313" key="10">
    <source>
        <dbReference type="Proteomes" id="UP001064782"/>
    </source>
</evidence>
<dbReference type="PROSITE" id="PS00086">
    <property type="entry name" value="CYTOCHROME_P450"/>
    <property type="match status" value="1"/>
</dbReference>
<keyword evidence="3 7" id="KW-0479">Metal-binding</keyword>
<reference evidence="9" key="1">
    <citation type="submission" date="2022-08" db="EMBL/GenBank/DDBJ databases">
        <title>Mycobacterium kiyosense sp. nov., scotochromogenic slow-glowing species isolated from respiratory specimens.</title>
        <authorList>
            <person name="Fukano H."/>
            <person name="Kazumi Y."/>
            <person name="Sakagami N."/>
            <person name="Ato M."/>
            <person name="Mitarai S."/>
            <person name="Hoshino Y."/>
        </authorList>
    </citation>
    <scope>NUCLEOTIDE SEQUENCE</scope>
    <source>
        <strain evidence="9">1413</strain>
        <strain evidence="8">SRL2020-028</strain>
    </source>
</reference>
<organism evidence="9 10">
    <name type="scientific">Mycobacterium kiyosense</name>
    <dbReference type="NCBI Taxonomy" id="2871094"/>
    <lineage>
        <taxon>Bacteria</taxon>
        <taxon>Bacillati</taxon>
        <taxon>Actinomycetota</taxon>
        <taxon>Actinomycetes</taxon>
        <taxon>Mycobacteriales</taxon>
        <taxon>Mycobacteriaceae</taxon>
        <taxon>Mycobacterium</taxon>
    </lineage>
</organism>
<dbReference type="GO" id="GO:0020037">
    <property type="term" value="F:heme binding"/>
    <property type="evidence" value="ECO:0007669"/>
    <property type="project" value="InterPro"/>
</dbReference>
<keyword evidence="4 7" id="KW-0560">Oxidoreductase</keyword>